<dbReference type="Proteomes" id="UP000663848">
    <property type="component" value="Unassembled WGS sequence"/>
</dbReference>
<dbReference type="GO" id="GO:0016705">
    <property type="term" value="F:oxidoreductase activity, acting on paired donors, with incorporation or reduction of molecular oxygen"/>
    <property type="evidence" value="ECO:0007669"/>
    <property type="project" value="InterPro"/>
</dbReference>
<dbReference type="Gene3D" id="1.10.630.10">
    <property type="entry name" value="Cytochrome P450"/>
    <property type="match status" value="1"/>
</dbReference>
<dbReference type="AlphaFoldDB" id="A0A822FWL2"/>
<dbReference type="InterPro" id="IPR001128">
    <property type="entry name" value="Cyt_P450"/>
</dbReference>
<dbReference type="PANTHER" id="PTHR24305">
    <property type="entry name" value="CYTOCHROME P450"/>
    <property type="match status" value="1"/>
</dbReference>
<gene>
    <name evidence="2" type="ORF">QYT958_LOCUS47652</name>
</gene>
<dbReference type="GO" id="GO:0004497">
    <property type="term" value="F:monooxygenase activity"/>
    <property type="evidence" value="ECO:0007669"/>
    <property type="project" value="InterPro"/>
</dbReference>
<dbReference type="PANTHER" id="PTHR24305:SF166">
    <property type="entry name" value="CYTOCHROME P450 12A4, MITOCHONDRIAL-RELATED"/>
    <property type="match status" value="1"/>
</dbReference>
<dbReference type="EMBL" id="CAJOBR010090906">
    <property type="protein sequence ID" value="CAF5140610.1"/>
    <property type="molecule type" value="Genomic_DNA"/>
</dbReference>
<feature type="non-terminal residue" evidence="2">
    <location>
        <position position="75"/>
    </location>
</feature>
<proteinExistence type="inferred from homology"/>
<comment type="similarity">
    <text evidence="1">Belongs to the cytochrome P450 family.</text>
</comment>
<dbReference type="GO" id="GO:0020037">
    <property type="term" value="F:heme binding"/>
    <property type="evidence" value="ECO:0007669"/>
    <property type="project" value="InterPro"/>
</dbReference>
<dbReference type="GO" id="GO:0005506">
    <property type="term" value="F:iron ion binding"/>
    <property type="evidence" value="ECO:0007669"/>
    <property type="project" value="InterPro"/>
</dbReference>
<accession>A0A822FWL2</accession>
<organism evidence="2 3">
    <name type="scientific">Rotaria socialis</name>
    <dbReference type="NCBI Taxonomy" id="392032"/>
    <lineage>
        <taxon>Eukaryota</taxon>
        <taxon>Metazoa</taxon>
        <taxon>Spiralia</taxon>
        <taxon>Gnathifera</taxon>
        <taxon>Rotifera</taxon>
        <taxon>Eurotatoria</taxon>
        <taxon>Bdelloidea</taxon>
        <taxon>Philodinida</taxon>
        <taxon>Philodinidae</taxon>
        <taxon>Rotaria</taxon>
    </lineage>
</organism>
<dbReference type="InterPro" id="IPR036396">
    <property type="entry name" value="Cyt_P450_sf"/>
</dbReference>
<evidence type="ECO:0000256" key="1">
    <source>
        <dbReference type="ARBA" id="ARBA00010617"/>
    </source>
</evidence>
<evidence type="ECO:0008006" key="4">
    <source>
        <dbReference type="Google" id="ProtNLM"/>
    </source>
</evidence>
<protein>
    <recommendedName>
        <fullName evidence="4">Cytochrome P450</fullName>
    </recommendedName>
</protein>
<dbReference type="Pfam" id="PF00067">
    <property type="entry name" value="p450"/>
    <property type="match status" value="1"/>
</dbReference>
<dbReference type="PRINTS" id="PR00385">
    <property type="entry name" value="P450"/>
</dbReference>
<sequence>MVTFLIAGHETTSGLLSFTFYYLLKNPHALQKAQAEADQIDEITIDTLPKLKYIDAVLKETLRLQPTAPAFGLRS</sequence>
<dbReference type="InterPro" id="IPR050121">
    <property type="entry name" value="Cytochrome_P450_monoxygenase"/>
</dbReference>
<name>A0A822FWL2_9BILA</name>
<dbReference type="SUPFAM" id="SSF48264">
    <property type="entry name" value="Cytochrome P450"/>
    <property type="match status" value="1"/>
</dbReference>
<reference evidence="2" key="1">
    <citation type="submission" date="2021-02" db="EMBL/GenBank/DDBJ databases">
        <authorList>
            <person name="Nowell W R."/>
        </authorList>
    </citation>
    <scope>NUCLEOTIDE SEQUENCE</scope>
</reference>
<evidence type="ECO:0000313" key="3">
    <source>
        <dbReference type="Proteomes" id="UP000663848"/>
    </source>
</evidence>
<evidence type="ECO:0000313" key="2">
    <source>
        <dbReference type="EMBL" id="CAF5140610.1"/>
    </source>
</evidence>
<comment type="caution">
    <text evidence="2">The sequence shown here is derived from an EMBL/GenBank/DDBJ whole genome shotgun (WGS) entry which is preliminary data.</text>
</comment>